<gene>
    <name evidence="2" type="ORF">AWL63_08905</name>
</gene>
<feature type="signal peptide" evidence="1">
    <location>
        <begin position="1"/>
        <end position="22"/>
    </location>
</feature>
<evidence type="ECO:0000313" key="3">
    <source>
        <dbReference type="Proteomes" id="UP000094256"/>
    </source>
</evidence>
<evidence type="ECO:0000313" key="2">
    <source>
        <dbReference type="EMBL" id="AOH84071.1"/>
    </source>
</evidence>
<keyword evidence="1" id="KW-0732">Signal</keyword>
<name>A0A1B3Z9G8_9SPHN</name>
<dbReference type="KEGG" id="span:AWL63_08905"/>
<sequence length="175" mass="17773">MRVIPALVIAGLLIAPVTAATAQQNDNSLGHTVTQPLRDVRIKDEKIPAVLQRAASAPYSSVGTQSCAAITAQIRDLNGALGPDVDTPAKKKGEGSAIAAAGARAVLGTLIPGLGLVRVITGADKAQRRAEAAVYAGAVRRGYLKGIGVAKRCRAPAAPTAAALADRPELLAADQ</sequence>
<dbReference type="AlphaFoldDB" id="A0A1B3Z9G8"/>
<proteinExistence type="predicted"/>
<dbReference type="EMBL" id="CP014168">
    <property type="protein sequence ID" value="AOH84071.1"/>
    <property type="molecule type" value="Genomic_DNA"/>
</dbReference>
<accession>A0A1B3Z9G8</accession>
<evidence type="ECO:0000256" key="1">
    <source>
        <dbReference type="SAM" id="SignalP"/>
    </source>
</evidence>
<reference evidence="2 3" key="1">
    <citation type="submission" date="2016-01" db="EMBL/GenBank/DDBJ databases">
        <title>Complete genome and mega plasmid sequence of Sphingomonas panacis DCY99 elicits systemic resistance in rice to Xanthomonas oryzae.</title>
        <authorList>
            <person name="Kim Y.J."/>
            <person name="Yang D.C."/>
            <person name="Sing P."/>
        </authorList>
    </citation>
    <scope>NUCLEOTIDE SEQUENCE [LARGE SCALE GENOMIC DNA]</scope>
    <source>
        <strain evidence="2 3">DCY99</strain>
    </source>
</reference>
<organism evidence="2 3">
    <name type="scientific">Sphingomonas panacis</name>
    <dbReference type="NCBI Taxonomy" id="1560345"/>
    <lineage>
        <taxon>Bacteria</taxon>
        <taxon>Pseudomonadati</taxon>
        <taxon>Pseudomonadota</taxon>
        <taxon>Alphaproteobacteria</taxon>
        <taxon>Sphingomonadales</taxon>
        <taxon>Sphingomonadaceae</taxon>
        <taxon>Sphingomonas</taxon>
    </lineage>
</organism>
<dbReference type="Proteomes" id="UP000094256">
    <property type="component" value="Chromosome"/>
</dbReference>
<dbReference type="STRING" id="1560345.AWL63_08905"/>
<feature type="chain" id="PRO_5008556285" evidence="1">
    <location>
        <begin position="23"/>
        <end position="175"/>
    </location>
</feature>
<dbReference type="OrthoDB" id="7211066at2"/>
<protein>
    <submittedName>
        <fullName evidence="2">Uncharacterized protein</fullName>
    </submittedName>
</protein>
<keyword evidence="3" id="KW-1185">Reference proteome</keyword>
<dbReference type="RefSeq" id="WP_069204638.1">
    <property type="nucleotide sequence ID" value="NZ_CP014168.1"/>
</dbReference>